<feature type="compositionally biased region" description="Basic and acidic residues" evidence="2">
    <location>
        <begin position="333"/>
        <end position="362"/>
    </location>
</feature>
<dbReference type="InterPro" id="IPR005061">
    <property type="entry name" value="Ist1"/>
</dbReference>
<dbReference type="PANTHER" id="PTHR12161">
    <property type="entry name" value="IST1 FAMILY MEMBER"/>
    <property type="match status" value="1"/>
</dbReference>
<evidence type="ECO:0008006" key="5">
    <source>
        <dbReference type="Google" id="ProtNLM"/>
    </source>
</evidence>
<feature type="compositionally biased region" description="Low complexity" evidence="2">
    <location>
        <begin position="742"/>
        <end position="754"/>
    </location>
</feature>
<feature type="region of interest" description="Disordered" evidence="2">
    <location>
        <begin position="730"/>
        <end position="1048"/>
    </location>
</feature>
<organism evidence="3 4">
    <name type="scientific">Linum trigynum</name>
    <dbReference type="NCBI Taxonomy" id="586398"/>
    <lineage>
        <taxon>Eukaryota</taxon>
        <taxon>Viridiplantae</taxon>
        <taxon>Streptophyta</taxon>
        <taxon>Embryophyta</taxon>
        <taxon>Tracheophyta</taxon>
        <taxon>Spermatophyta</taxon>
        <taxon>Magnoliopsida</taxon>
        <taxon>eudicotyledons</taxon>
        <taxon>Gunneridae</taxon>
        <taxon>Pentapetalae</taxon>
        <taxon>rosids</taxon>
        <taxon>fabids</taxon>
        <taxon>Malpighiales</taxon>
        <taxon>Linaceae</taxon>
        <taxon>Linum</taxon>
    </lineage>
</organism>
<feature type="region of interest" description="Disordered" evidence="2">
    <location>
        <begin position="212"/>
        <end position="280"/>
    </location>
</feature>
<feature type="region of interest" description="Disordered" evidence="2">
    <location>
        <begin position="326"/>
        <end position="398"/>
    </location>
</feature>
<feature type="compositionally biased region" description="Polar residues" evidence="2">
    <location>
        <begin position="268"/>
        <end position="277"/>
    </location>
</feature>
<feature type="compositionally biased region" description="Polar residues" evidence="2">
    <location>
        <begin position="679"/>
        <end position="712"/>
    </location>
</feature>
<evidence type="ECO:0000313" key="3">
    <source>
        <dbReference type="EMBL" id="CAL1414200.1"/>
    </source>
</evidence>
<feature type="compositionally biased region" description="Polar residues" evidence="2">
    <location>
        <begin position="212"/>
        <end position="260"/>
    </location>
</feature>
<feature type="region of interest" description="Disordered" evidence="2">
    <location>
        <begin position="417"/>
        <end position="525"/>
    </location>
</feature>
<dbReference type="FunFam" id="1.20.1260.60:FF:000003">
    <property type="entry name" value="IST1-like protein isoform A"/>
    <property type="match status" value="1"/>
</dbReference>
<proteinExistence type="inferred from homology"/>
<protein>
    <recommendedName>
        <fullName evidence="5">IST1-like protein</fullName>
    </recommendedName>
</protein>
<feature type="compositionally biased region" description="Basic and acidic residues" evidence="2">
    <location>
        <begin position="483"/>
        <end position="498"/>
    </location>
</feature>
<feature type="compositionally biased region" description="Polar residues" evidence="2">
    <location>
        <begin position="828"/>
        <end position="839"/>
    </location>
</feature>
<dbReference type="PANTHER" id="PTHR12161:SF13">
    <property type="entry name" value="REGULATOR OF VPS4 ACTIVITY IN THE MVB PATHWAY PROTEIN"/>
    <property type="match status" value="1"/>
</dbReference>
<keyword evidence="4" id="KW-1185">Reference proteome</keyword>
<feature type="compositionally biased region" description="Low complexity" evidence="2">
    <location>
        <begin position="603"/>
        <end position="615"/>
    </location>
</feature>
<dbReference type="Gene3D" id="1.20.1260.60">
    <property type="entry name" value="Vacuolar protein sorting-associated protein Ist1"/>
    <property type="match status" value="1"/>
</dbReference>
<dbReference type="AlphaFoldDB" id="A0AAV2GY18"/>
<dbReference type="EMBL" id="OZ034822">
    <property type="protein sequence ID" value="CAL1414200.1"/>
    <property type="molecule type" value="Genomic_DNA"/>
</dbReference>
<feature type="compositionally biased region" description="Polar residues" evidence="2">
    <location>
        <begin position="515"/>
        <end position="524"/>
    </location>
</feature>
<evidence type="ECO:0000313" key="4">
    <source>
        <dbReference type="Proteomes" id="UP001497516"/>
    </source>
</evidence>
<evidence type="ECO:0000256" key="2">
    <source>
        <dbReference type="SAM" id="MobiDB-lite"/>
    </source>
</evidence>
<gene>
    <name evidence="3" type="ORF">LTRI10_LOCUS53374</name>
</gene>
<feature type="compositionally biased region" description="Polar residues" evidence="2">
    <location>
        <begin position="364"/>
        <end position="373"/>
    </location>
</feature>
<feature type="compositionally biased region" description="Basic and acidic residues" evidence="2">
    <location>
        <begin position="440"/>
        <end position="473"/>
    </location>
</feature>
<name>A0AAV2GY18_9ROSI</name>
<feature type="compositionally biased region" description="Polar residues" evidence="2">
    <location>
        <begin position="872"/>
        <end position="887"/>
    </location>
</feature>
<comment type="similarity">
    <text evidence="1">Belongs to the IST1 family.</text>
</comment>
<dbReference type="InterPro" id="IPR042277">
    <property type="entry name" value="IST1-like"/>
</dbReference>
<dbReference type="Pfam" id="PF03398">
    <property type="entry name" value="Ist1"/>
    <property type="match status" value="1"/>
</dbReference>
<feature type="compositionally biased region" description="Polar residues" evidence="2">
    <location>
        <begin position="583"/>
        <end position="602"/>
    </location>
</feature>
<feature type="compositionally biased region" description="Polar residues" evidence="2">
    <location>
        <begin position="965"/>
        <end position="1005"/>
    </location>
</feature>
<feature type="region of interest" description="Disordered" evidence="2">
    <location>
        <begin position="583"/>
        <end position="712"/>
    </location>
</feature>
<reference evidence="3 4" key="1">
    <citation type="submission" date="2024-04" db="EMBL/GenBank/DDBJ databases">
        <authorList>
            <person name="Fracassetti M."/>
        </authorList>
    </citation>
    <scope>NUCLEOTIDE SEQUENCE [LARGE SCALE GENOMIC DNA]</scope>
</reference>
<feature type="compositionally biased region" description="Acidic residues" evidence="2">
    <location>
        <begin position="648"/>
        <end position="661"/>
    </location>
</feature>
<sequence length="1064" mass="116215">MLHRSFKPAKCKTALKMASSRIKLLRNKREVQLRQLKREVAQLLAAGNYRTARIRVEHVVREEKTVAAYDLIEIYCELIVARLSMIESQKLCPVDLKEAVSSVVFASPRCADLPELADVKKHFKAKYGKEFVSAAVELHPNCGVSRLLVEKLSAKAPDGPEKMKILSAIAEEQNVKWDPKLFEDVVKPHEDLLNGPATFQPASAVHAQTHNVEPPQNFNRSQVSSHGNHDTSTNSYAPNYQTSSHLQSPRTDDFGSSESMPSVFGNAEQGTPPSTGPESVEYRHSYARSGEMFSSGSHQHWNTEFKDATAAAQAAAESAERASMAARAAAELSSRDNLNRRQSRDESHLTSGFSHREDERQHRTTGSRSQGQRSYKDPVKNTSKTNSRVNHEQQTDDTEEDVLAALNERFYNLKGRLAATSDSDDPPEVVSSPSLSNRQPVERHSRTSSSESEKSDISSDGNMRRAPSEHEGDSIGGNMNDGVKPESFDYFDESRVEHQSSVLRTHPHTEIPSFDENSTSTWDFHQSGEHATSEDLFVIGQARSRVNAQETSSSDVATAVFDDYGSDDDEAYNLHVEDELNAQRSNMASHFSSRTNAWSPGQKSLSPRKSSSSSLFATERNPSFVASEGLTNNVVPSKQDDLLPVTFDDSDGPGSENEEDGSISSQVHSRNPADHHLNESSSLMGSSQLAENENLGYNNRQTSLRPSSANSIEGQMHHRNIQGVGADVIKADDGQCGHPNRSSISSAQSRSNSSDVNEKFKKPGLPPAGDNDSDDESGSGSEGGKELNFGFLAGGLRNKGYKHPPYLKNPAIQNPSPSKQAVEEDTSTRNIQDTSSQVPHQEASRRRTSARTQARSYNFSDGDSVKDPPLQQKFNSTEEGQHSNHNSGGVEVNKVSGSRRTFFDSDDSDAEMELSKQKSATGKSVAGQAFSRRTKAAAASDNRSSHPKNKSSSQSSGNVDYVVPTRQSPPTSNSKPSTFRSSSESPVSSGKNSVRPSVTKQTSNPAAPKTVPPGNKESSAKASGSAVDPPSREDSINRASHVHPKLPDYDTFAAHLLSLRQDRQ</sequence>
<dbReference type="Proteomes" id="UP001497516">
    <property type="component" value="Chromosome 9"/>
</dbReference>
<dbReference type="GO" id="GO:0015031">
    <property type="term" value="P:protein transport"/>
    <property type="evidence" value="ECO:0007669"/>
    <property type="project" value="InterPro"/>
</dbReference>
<accession>A0AAV2GY18</accession>
<evidence type="ECO:0000256" key="1">
    <source>
        <dbReference type="ARBA" id="ARBA00005536"/>
    </source>
</evidence>